<feature type="compositionally biased region" description="Polar residues" evidence="1">
    <location>
        <begin position="594"/>
        <end position="605"/>
    </location>
</feature>
<feature type="region of interest" description="Disordered" evidence="1">
    <location>
        <begin position="65"/>
        <end position="93"/>
    </location>
</feature>
<evidence type="ECO:0000313" key="4">
    <source>
        <dbReference type="RefSeq" id="XP_022258427.1"/>
    </source>
</evidence>
<reference evidence="3 4" key="1">
    <citation type="submission" date="2025-05" db="UniProtKB">
        <authorList>
            <consortium name="RefSeq"/>
        </authorList>
    </citation>
    <scope>IDENTIFICATION</scope>
    <source>
        <tissue evidence="3 4">Muscle</tissue>
    </source>
</reference>
<dbReference type="PANTHER" id="PTHR14633">
    <property type="entry name" value="LITTLE ELONGATION COMPLEX SUBUNIT 2"/>
    <property type="match status" value="1"/>
</dbReference>
<sequence>MAFQLNWNTPIVNGREVFFSKESFDFHSVVHHDMIQSLKRKWQSRQCGDVDHKESDIKSWSSESDSEECLSNTSGLGQNVQKSSSKNKDKLQQCKPYKTPQFSSLSKQEHRCYLGLLQKYSSKVVQCPTEAEKAEIKKLADLHSKVVTEQQEFSEYLRSSVRQWSKIFLYIHPEAERYVKELKRAEFLRAYRYNRYLVTDRVLPFPTNLVQKVAFEKLQTILQLGRLPRLVLPSSDRKCILPLDYSKIIKRFPVPNFSNTKQYNQVHPSKKLVNEDTIAENLARKYNADVVLSLNALKTLLSNQKPHFDQQWELPVIIKNKENDDGQKEEKIVYVDTPIISDTTCCRELNTLFHNYSLRVQFTHFNLSRMRRMKTVTDGEVNQDLSRAENSVADDVFDDEVNNISNLETFGTNNGGDLCYNTSHTDSQAFEKKNNLIEFGRKDCDFEDLFVSQKANGRKDEEENKISIPTHVTAGEDIEMNQKRQDMDSKQHDGVETQLTQSICSNLNESDLQQQSRDDATGIELSQENSSYNTEELVLNANEKEGKGQLEVDEHNVIELVPCVDSDSDGLIIDLENKDDKDSSNTEHKVCSVGENSLSQIQSDSDSNELVIDFEDRDKNSNCTEKKAIQNNRSQNKEQSSDKIPSVETKTCFVEDNLPNSGESKNSGSKHHKNFEEVGYCQTLTRSDLNRVNRNPVQNQNQDSDNPDISSNTDELQLSPVSRRQEKSPPSLASPYRRVTRSQTKKSEVDITPKIELGKQSKISQPGQRSSEDNKVRRVSARLRRQSQRLSSASEDEGAFVRRSGFSPPKISRSGKKHSLSESSNKKSTFTNLTKTETAVDSGSMCQSGDNTNSSYPVEASSCEVENLEKQTYSSSENDLVIEETEKNDKNDFKENKKSSKQNLNIQGTQSVEMKPQNKQHDKNNTSQFDSSSNQRFNQELNRSASAGFQFSLEDEDQTLQSNNEVKQSTDVKNNQRIVSASSTLDEILTLQERMFKKDGEKQSCLTGTVTVSQEGVEDPSEYPPLEPFENVTYSLWQLEDLKLLLRRTMDCVQSPSNKPVSR</sequence>
<feature type="region of interest" description="Disordered" evidence="1">
    <location>
        <begin position="622"/>
        <end position="673"/>
    </location>
</feature>
<gene>
    <name evidence="3 4 5 6" type="primary">LOC106474420</name>
</gene>
<feature type="region of interest" description="Disordered" evidence="1">
    <location>
        <begin position="686"/>
        <end position="936"/>
    </location>
</feature>
<accession>A0ABM1TRC3</accession>
<feature type="compositionally biased region" description="Polar residues" evidence="1">
    <location>
        <begin position="658"/>
        <end position="667"/>
    </location>
</feature>
<evidence type="ECO:0000313" key="2">
    <source>
        <dbReference type="Proteomes" id="UP000694941"/>
    </source>
</evidence>
<feature type="compositionally biased region" description="Polar residues" evidence="1">
    <location>
        <begin position="925"/>
        <end position="936"/>
    </location>
</feature>
<dbReference type="RefSeq" id="XP_022258428.1">
    <property type="nucleotide sequence ID" value="XM_022402720.1"/>
</dbReference>
<feature type="compositionally biased region" description="Basic and acidic residues" evidence="1">
    <location>
        <begin position="745"/>
        <end position="759"/>
    </location>
</feature>
<dbReference type="Proteomes" id="UP000694941">
    <property type="component" value="Unplaced"/>
</dbReference>
<dbReference type="RefSeq" id="XP_022258429.1">
    <property type="nucleotide sequence ID" value="XM_022402721.1"/>
</dbReference>
<dbReference type="RefSeq" id="XP_013790567.2">
    <property type="nucleotide sequence ID" value="XM_013935113.2"/>
</dbReference>
<feature type="compositionally biased region" description="Polar residues" evidence="1">
    <location>
        <begin position="69"/>
        <end position="84"/>
    </location>
</feature>
<evidence type="ECO:0000313" key="6">
    <source>
        <dbReference type="RefSeq" id="XP_022258429.1"/>
    </source>
</evidence>
<dbReference type="PANTHER" id="PTHR14633:SF3">
    <property type="entry name" value="LITTLE ELONGATION COMPLEX SUBUNIT 2"/>
    <property type="match status" value="1"/>
</dbReference>
<feature type="compositionally biased region" description="Low complexity" evidence="1">
    <location>
        <begin position="690"/>
        <end position="702"/>
    </location>
</feature>
<protein>
    <submittedName>
        <fullName evidence="3 4">Little elongation complex subunit 2-like</fullName>
    </submittedName>
</protein>
<dbReference type="GeneID" id="106474420"/>
<name>A0ABM1TRC3_LIMPO</name>
<feature type="compositionally biased region" description="Basic and acidic residues" evidence="1">
    <location>
        <begin position="884"/>
        <end position="898"/>
    </location>
</feature>
<feature type="region of interest" description="Disordered" evidence="1">
    <location>
        <begin position="575"/>
        <end position="607"/>
    </location>
</feature>
<proteinExistence type="predicted"/>
<evidence type="ECO:0000313" key="3">
    <source>
        <dbReference type="RefSeq" id="XP_013790567.2"/>
    </source>
</evidence>
<evidence type="ECO:0000256" key="1">
    <source>
        <dbReference type="SAM" id="MobiDB-lite"/>
    </source>
</evidence>
<feature type="compositionally biased region" description="Basic and acidic residues" evidence="1">
    <location>
        <begin position="575"/>
        <end position="590"/>
    </location>
</feature>
<feature type="compositionally biased region" description="Polar residues" evidence="1">
    <location>
        <begin position="902"/>
        <end position="912"/>
    </location>
</feature>
<organism evidence="2 6">
    <name type="scientific">Limulus polyphemus</name>
    <name type="common">Atlantic horseshoe crab</name>
    <dbReference type="NCBI Taxonomy" id="6850"/>
    <lineage>
        <taxon>Eukaryota</taxon>
        <taxon>Metazoa</taxon>
        <taxon>Ecdysozoa</taxon>
        <taxon>Arthropoda</taxon>
        <taxon>Chelicerata</taxon>
        <taxon>Merostomata</taxon>
        <taxon>Xiphosura</taxon>
        <taxon>Limulidae</taxon>
        <taxon>Limulus</taxon>
    </lineage>
</organism>
<evidence type="ECO:0000313" key="5">
    <source>
        <dbReference type="RefSeq" id="XP_022258428.1"/>
    </source>
</evidence>
<feature type="compositionally biased region" description="Polar residues" evidence="1">
    <location>
        <begin position="821"/>
        <end position="856"/>
    </location>
</feature>
<dbReference type="RefSeq" id="XP_022258427.1">
    <property type="nucleotide sequence ID" value="XM_022402719.1"/>
</dbReference>
<feature type="compositionally biased region" description="Polar residues" evidence="1">
    <location>
        <begin position="703"/>
        <end position="722"/>
    </location>
</feature>
<keyword evidence="2" id="KW-1185">Reference proteome</keyword>
<feature type="compositionally biased region" description="Basic residues" evidence="1">
    <location>
        <begin position="777"/>
        <end position="787"/>
    </location>
</feature>